<feature type="signal peptide" evidence="1">
    <location>
        <begin position="1"/>
        <end position="25"/>
    </location>
</feature>
<evidence type="ECO:0000256" key="1">
    <source>
        <dbReference type="SAM" id="SignalP"/>
    </source>
</evidence>
<keyword evidence="3" id="KW-1185">Reference proteome</keyword>
<proteinExistence type="predicted"/>
<gene>
    <name evidence="2" type="ORF">SAMN05216180_2869</name>
</gene>
<evidence type="ECO:0000313" key="2">
    <source>
        <dbReference type="EMBL" id="SEN13850.1"/>
    </source>
</evidence>
<dbReference type="RefSeq" id="WP_092756395.1">
    <property type="nucleotide sequence ID" value="NZ_FOCG01000004.1"/>
</dbReference>
<dbReference type="STRING" id="474960.SAMN05216180_2869"/>
<accession>A0A1H8E327</accession>
<protein>
    <submittedName>
        <fullName evidence="2">Uncharacterized protein</fullName>
    </submittedName>
</protein>
<dbReference type="Proteomes" id="UP000199158">
    <property type="component" value="Unassembled WGS sequence"/>
</dbReference>
<evidence type="ECO:0000313" key="3">
    <source>
        <dbReference type="Proteomes" id="UP000199158"/>
    </source>
</evidence>
<dbReference type="EMBL" id="FOCG01000004">
    <property type="protein sequence ID" value="SEN13850.1"/>
    <property type="molecule type" value="Genomic_DNA"/>
</dbReference>
<organism evidence="2 3">
    <name type="scientific">Hydrogenoanaerobacterium saccharovorans</name>
    <dbReference type="NCBI Taxonomy" id="474960"/>
    <lineage>
        <taxon>Bacteria</taxon>
        <taxon>Bacillati</taxon>
        <taxon>Bacillota</taxon>
        <taxon>Clostridia</taxon>
        <taxon>Eubacteriales</taxon>
        <taxon>Oscillospiraceae</taxon>
        <taxon>Hydrogenoanaerobacterium</taxon>
    </lineage>
</organism>
<sequence>MKKNKVLTIMLFALLLLNICQTDYAQNLGTSVSLYLFKDDIPIISNSAEESCTSNEILSEYSPPQMIGVTKTEVDFLSPEHWALLEKGTEYIQPFELSSGYFCDDDFQEGANPPQKEINGLIYHKYTGKRYKGWDDFYNDMLTVFTEEYFKQLNSKDYGQFGKADTYISFNGDLYYRSGDRGANPTYQSNLDRYELVQANDQRIELNLVTYYLSPDDVGTDGAEPESIKRCLIILENTPSGWRIAKMTLAY</sequence>
<keyword evidence="1" id="KW-0732">Signal</keyword>
<reference evidence="2 3" key="1">
    <citation type="submission" date="2016-10" db="EMBL/GenBank/DDBJ databases">
        <authorList>
            <person name="de Groot N.N."/>
        </authorList>
    </citation>
    <scope>NUCLEOTIDE SEQUENCE [LARGE SCALE GENOMIC DNA]</scope>
    <source>
        <strain evidence="2 3">CGMCC 1.5070</strain>
    </source>
</reference>
<feature type="chain" id="PRO_5011451681" evidence="1">
    <location>
        <begin position="26"/>
        <end position="251"/>
    </location>
</feature>
<dbReference type="AlphaFoldDB" id="A0A1H8E327"/>
<name>A0A1H8E327_9FIRM</name>